<dbReference type="InterPro" id="IPR050903">
    <property type="entry name" value="Bact_Chemotaxis_MeTrfase"/>
</dbReference>
<reference evidence="8 9" key="1">
    <citation type="submission" date="2016-06" db="EMBL/GenBank/DDBJ databases">
        <authorList>
            <person name="Kjaerup R.B."/>
            <person name="Dalgaard T.S."/>
            <person name="Juul-Madsen H.R."/>
        </authorList>
    </citation>
    <scope>NUCLEOTIDE SEQUENCE [LARGE SCALE GENOMIC DNA]</scope>
    <source>
        <strain evidence="8 9">CECT 8886</strain>
    </source>
</reference>
<comment type="function">
    <text evidence="5">Methylation of the membrane-bound methyl-accepting chemotaxis proteins (MCP) to form gamma-glutamyl methyl ester residues in MCP.</text>
</comment>
<dbReference type="OrthoDB" id="9816309at2"/>
<dbReference type="Gene3D" id="3.40.50.150">
    <property type="entry name" value="Vaccinia Virus protein VP39"/>
    <property type="match status" value="1"/>
</dbReference>
<dbReference type="Pfam" id="PF03705">
    <property type="entry name" value="CheR_N"/>
    <property type="match status" value="1"/>
</dbReference>
<dbReference type="Pfam" id="PF01739">
    <property type="entry name" value="CheR"/>
    <property type="match status" value="1"/>
</dbReference>
<dbReference type="PROSITE" id="PS50123">
    <property type="entry name" value="CHER"/>
    <property type="match status" value="1"/>
</dbReference>
<evidence type="ECO:0000256" key="3">
    <source>
        <dbReference type="ARBA" id="ARBA00022679"/>
    </source>
</evidence>
<feature type="binding site" evidence="6">
    <location>
        <position position="139"/>
    </location>
    <ligand>
        <name>S-adenosyl-L-methionine</name>
        <dbReference type="ChEBI" id="CHEBI:59789"/>
    </ligand>
</feature>
<feature type="binding site" evidence="6">
    <location>
        <position position="115"/>
    </location>
    <ligand>
        <name>S-adenosyl-L-methionine</name>
        <dbReference type="ChEBI" id="CHEBI:59789"/>
    </ligand>
</feature>
<proteinExistence type="predicted"/>
<comment type="catalytic activity">
    <reaction evidence="1 5">
        <text>L-glutamyl-[protein] + S-adenosyl-L-methionine = [protein]-L-glutamate 5-O-methyl ester + S-adenosyl-L-homocysteine</text>
        <dbReference type="Rhea" id="RHEA:24452"/>
        <dbReference type="Rhea" id="RHEA-COMP:10208"/>
        <dbReference type="Rhea" id="RHEA-COMP:10311"/>
        <dbReference type="ChEBI" id="CHEBI:29973"/>
        <dbReference type="ChEBI" id="CHEBI:57856"/>
        <dbReference type="ChEBI" id="CHEBI:59789"/>
        <dbReference type="ChEBI" id="CHEBI:82795"/>
        <dbReference type="EC" id="2.1.1.80"/>
    </reaction>
</comment>
<dbReference type="Gene3D" id="1.10.155.10">
    <property type="entry name" value="Chemotaxis receptor methyltransferase CheR, N-terminal domain"/>
    <property type="match status" value="1"/>
</dbReference>
<dbReference type="InterPro" id="IPR029063">
    <property type="entry name" value="SAM-dependent_MTases_sf"/>
</dbReference>
<dbReference type="InterPro" id="IPR022641">
    <property type="entry name" value="CheR_N"/>
</dbReference>
<feature type="binding site" evidence="6">
    <location>
        <begin position="195"/>
        <end position="196"/>
    </location>
    <ligand>
        <name>S-adenosyl-L-methionine</name>
        <dbReference type="ChEBI" id="CHEBI:59789"/>
    </ligand>
</feature>
<keyword evidence="3 5" id="KW-0808">Transferase</keyword>
<dbReference type="GO" id="GO:0008983">
    <property type="term" value="F:protein-glutamate O-methyltransferase activity"/>
    <property type="evidence" value="ECO:0007669"/>
    <property type="project" value="UniProtKB-EC"/>
</dbReference>
<evidence type="ECO:0000256" key="4">
    <source>
        <dbReference type="ARBA" id="ARBA00022691"/>
    </source>
</evidence>
<protein>
    <recommendedName>
        <fullName evidence="5">Chemotaxis protein methyltransferase</fullName>
        <ecNumber evidence="5">2.1.1.80</ecNumber>
    </recommendedName>
</protein>
<dbReference type="SUPFAM" id="SSF53335">
    <property type="entry name" value="S-adenosyl-L-methionine-dependent methyltransferases"/>
    <property type="match status" value="1"/>
</dbReference>
<dbReference type="InterPro" id="IPR022642">
    <property type="entry name" value="CheR_C"/>
</dbReference>
<dbReference type="EC" id="2.1.1.80" evidence="5"/>
<evidence type="ECO:0000256" key="6">
    <source>
        <dbReference type="PIRSR" id="PIRSR000410-1"/>
    </source>
</evidence>
<gene>
    <name evidence="8" type="primary">cheR</name>
    <name evidence="8" type="ORF">MSP8886_03351</name>
</gene>
<evidence type="ECO:0000313" key="8">
    <source>
        <dbReference type="EMBL" id="SBS35346.1"/>
    </source>
</evidence>
<accession>A0A1A8TNE9</accession>
<feature type="binding site" evidence="6">
    <location>
        <position position="78"/>
    </location>
    <ligand>
        <name>S-adenosyl-L-methionine</name>
        <dbReference type="ChEBI" id="CHEBI:59789"/>
    </ligand>
</feature>
<dbReference type="InterPro" id="IPR036804">
    <property type="entry name" value="CheR_N_sf"/>
</dbReference>
<evidence type="ECO:0000256" key="5">
    <source>
        <dbReference type="PIRNR" id="PIRNR000410"/>
    </source>
</evidence>
<feature type="domain" description="CheR-type methyltransferase" evidence="7">
    <location>
        <begin position="3"/>
        <end position="267"/>
    </location>
</feature>
<dbReference type="InterPro" id="IPR026024">
    <property type="entry name" value="Chemotaxis_MeTrfase_CheR"/>
</dbReference>
<dbReference type="InterPro" id="IPR000780">
    <property type="entry name" value="CheR_MeTrfase"/>
</dbReference>
<keyword evidence="4 5" id="KW-0949">S-adenosyl-L-methionine</keyword>
<evidence type="ECO:0000259" key="7">
    <source>
        <dbReference type="PROSITE" id="PS50123"/>
    </source>
</evidence>
<feature type="binding site" evidence="6">
    <location>
        <position position="84"/>
    </location>
    <ligand>
        <name>S-adenosyl-L-methionine</name>
        <dbReference type="ChEBI" id="CHEBI:59789"/>
    </ligand>
</feature>
<dbReference type="RefSeq" id="WP_067018468.1">
    <property type="nucleotide sequence ID" value="NZ_FLOB01000009.1"/>
</dbReference>
<evidence type="ECO:0000313" key="9">
    <source>
        <dbReference type="Proteomes" id="UP000092544"/>
    </source>
</evidence>
<dbReference type="SMART" id="SM00138">
    <property type="entry name" value="MeTrc"/>
    <property type="match status" value="1"/>
</dbReference>
<dbReference type="PRINTS" id="PR00996">
    <property type="entry name" value="CHERMTFRASE"/>
</dbReference>
<feature type="binding site" evidence="6">
    <location>
        <position position="80"/>
    </location>
    <ligand>
        <name>S-adenosyl-L-methionine</name>
        <dbReference type="ChEBI" id="CHEBI:59789"/>
    </ligand>
</feature>
<dbReference type="PANTHER" id="PTHR24422">
    <property type="entry name" value="CHEMOTAXIS PROTEIN METHYLTRANSFERASE"/>
    <property type="match status" value="1"/>
</dbReference>
<organism evidence="8 9">
    <name type="scientific">Marinomonas spartinae</name>
    <dbReference type="NCBI Taxonomy" id="1792290"/>
    <lineage>
        <taxon>Bacteria</taxon>
        <taxon>Pseudomonadati</taxon>
        <taxon>Pseudomonadota</taxon>
        <taxon>Gammaproteobacteria</taxon>
        <taxon>Oceanospirillales</taxon>
        <taxon>Oceanospirillaceae</taxon>
        <taxon>Marinomonas</taxon>
    </lineage>
</organism>
<dbReference type="PANTHER" id="PTHR24422:SF19">
    <property type="entry name" value="CHEMOTAXIS PROTEIN METHYLTRANSFERASE"/>
    <property type="match status" value="1"/>
</dbReference>
<keyword evidence="2 5" id="KW-0489">Methyltransferase</keyword>
<dbReference type="EMBL" id="FLOB01000009">
    <property type="protein sequence ID" value="SBS35346.1"/>
    <property type="molecule type" value="Genomic_DNA"/>
</dbReference>
<sequence>MSDPLRDFDYTPADFNVVRELIRQAAGIKLADSKDSLVYSRLAPRLRSFGFKSVKEYLAFLMENEEETQHFINSLTTNLTSFYREPHHFEILTEFVKSGEKVQRVWCSASSTGEEPYSIAMTLVKAFESFDACKIIASDIDSNVLAKAQNGIYALQQVDVLADKKRFFRKGTGPNTGFAKVIPELKKMIEFKRINLMDEMLPINDLQDVVFCRNVMIYFDRETQLEILRKLVEKLRPGGLYVAGHSEHFSGMSEYLQPIGKTVYMKK</sequence>
<dbReference type="PIRSF" id="PIRSF000410">
    <property type="entry name" value="CheR"/>
    <property type="match status" value="1"/>
</dbReference>
<dbReference type="GO" id="GO:0032259">
    <property type="term" value="P:methylation"/>
    <property type="evidence" value="ECO:0007669"/>
    <property type="project" value="UniProtKB-KW"/>
</dbReference>
<evidence type="ECO:0000256" key="2">
    <source>
        <dbReference type="ARBA" id="ARBA00022603"/>
    </source>
</evidence>
<dbReference type="STRING" id="1792290.MSP8886_03351"/>
<dbReference type="AlphaFoldDB" id="A0A1A8TNE9"/>
<feature type="binding site" evidence="6">
    <location>
        <begin position="213"/>
        <end position="214"/>
    </location>
    <ligand>
        <name>S-adenosyl-L-methionine</name>
        <dbReference type="ChEBI" id="CHEBI:59789"/>
    </ligand>
</feature>
<keyword evidence="9" id="KW-1185">Reference proteome</keyword>
<dbReference type="SUPFAM" id="SSF47757">
    <property type="entry name" value="Chemotaxis receptor methyltransferase CheR, N-terminal domain"/>
    <property type="match status" value="1"/>
</dbReference>
<dbReference type="Proteomes" id="UP000092544">
    <property type="component" value="Unassembled WGS sequence"/>
</dbReference>
<name>A0A1A8TNE9_9GAMM</name>
<evidence type="ECO:0000256" key="1">
    <source>
        <dbReference type="ARBA" id="ARBA00001541"/>
    </source>
</evidence>